<dbReference type="Gene3D" id="2.40.30.110">
    <property type="entry name" value="Aminomethyltransferase beta-barrel domains"/>
    <property type="match status" value="1"/>
</dbReference>
<gene>
    <name evidence="7" type="primary">gcvT</name>
    <name evidence="11" type="ORF">AXK11_08470</name>
</gene>
<evidence type="ECO:0000256" key="1">
    <source>
        <dbReference type="ARBA" id="ARBA00008609"/>
    </source>
</evidence>
<evidence type="ECO:0000256" key="5">
    <source>
        <dbReference type="ARBA" id="ARBA00031395"/>
    </source>
</evidence>
<dbReference type="SUPFAM" id="SSF103025">
    <property type="entry name" value="Folate-binding domain"/>
    <property type="match status" value="1"/>
</dbReference>
<evidence type="ECO:0000256" key="2">
    <source>
        <dbReference type="ARBA" id="ARBA00012616"/>
    </source>
</evidence>
<dbReference type="PANTHER" id="PTHR43757">
    <property type="entry name" value="AMINOMETHYLTRANSFERASE"/>
    <property type="match status" value="1"/>
</dbReference>
<evidence type="ECO:0000256" key="6">
    <source>
        <dbReference type="ARBA" id="ARBA00047665"/>
    </source>
</evidence>
<comment type="function">
    <text evidence="7">The glycine cleavage system catalyzes the degradation of glycine.</text>
</comment>
<dbReference type="GO" id="GO:0019464">
    <property type="term" value="P:glycine decarboxylation via glycine cleavage system"/>
    <property type="evidence" value="ECO:0007669"/>
    <property type="project" value="UniProtKB-UniRule"/>
</dbReference>
<evidence type="ECO:0000259" key="9">
    <source>
        <dbReference type="Pfam" id="PF01571"/>
    </source>
</evidence>
<dbReference type="HAMAP" id="MF_00259">
    <property type="entry name" value="GcvT"/>
    <property type="match status" value="1"/>
</dbReference>
<evidence type="ECO:0000256" key="7">
    <source>
        <dbReference type="HAMAP-Rule" id="MF_00259"/>
    </source>
</evidence>
<evidence type="ECO:0000256" key="3">
    <source>
        <dbReference type="ARBA" id="ARBA00022576"/>
    </source>
</evidence>
<dbReference type="GO" id="GO:0004047">
    <property type="term" value="F:aminomethyltransferase activity"/>
    <property type="evidence" value="ECO:0007669"/>
    <property type="project" value="UniProtKB-UniRule"/>
</dbReference>
<comment type="catalytic activity">
    <reaction evidence="6 7">
        <text>N(6)-[(R)-S(8)-aminomethyldihydrolipoyl]-L-lysyl-[protein] + (6S)-5,6,7,8-tetrahydrofolate = N(6)-[(R)-dihydrolipoyl]-L-lysyl-[protein] + (6R)-5,10-methylene-5,6,7,8-tetrahydrofolate + NH4(+)</text>
        <dbReference type="Rhea" id="RHEA:16945"/>
        <dbReference type="Rhea" id="RHEA-COMP:10475"/>
        <dbReference type="Rhea" id="RHEA-COMP:10492"/>
        <dbReference type="ChEBI" id="CHEBI:15636"/>
        <dbReference type="ChEBI" id="CHEBI:28938"/>
        <dbReference type="ChEBI" id="CHEBI:57453"/>
        <dbReference type="ChEBI" id="CHEBI:83100"/>
        <dbReference type="ChEBI" id="CHEBI:83143"/>
        <dbReference type="EC" id="2.1.2.10"/>
    </reaction>
</comment>
<dbReference type="GO" id="GO:0008483">
    <property type="term" value="F:transaminase activity"/>
    <property type="evidence" value="ECO:0007669"/>
    <property type="project" value="UniProtKB-KW"/>
</dbReference>
<dbReference type="InterPro" id="IPR027266">
    <property type="entry name" value="TrmE/GcvT-like"/>
</dbReference>
<name>A0A139SIJ8_9BACT</name>
<dbReference type="PANTHER" id="PTHR43757:SF2">
    <property type="entry name" value="AMINOMETHYLTRANSFERASE, MITOCHONDRIAL"/>
    <property type="match status" value="1"/>
</dbReference>
<feature type="domain" description="Aminomethyltransferase C-terminal" evidence="10">
    <location>
        <begin position="319"/>
        <end position="392"/>
    </location>
</feature>
<dbReference type="InterPro" id="IPR006222">
    <property type="entry name" value="GCVT_N"/>
</dbReference>
<dbReference type="PIRSF" id="PIRSF006487">
    <property type="entry name" value="GcvT"/>
    <property type="match status" value="1"/>
</dbReference>
<dbReference type="GO" id="GO:0005829">
    <property type="term" value="C:cytosol"/>
    <property type="evidence" value="ECO:0007669"/>
    <property type="project" value="TreeGrafter"/>
</dbReference>
<dbReference type="FunFam" id="4.10.1250.10:FF:000001">
    <property type="entry name" value="Aminomethyltransferase"/>
    <property type="match status" value="1"/>
</dbReference>
<reference evidence="12" key="1">
    <citation type="submission" date="2016-02" db="EMBL/GenBank/DDBJ databases">
        <authorList>
            <person name="Sanders J.G."/>
            <person name="Lin J.Y."/>
            <person name="Wertz J.T."/>
            <person name="Russell J.A."/>
            <person name="Moreau C.S."/>
            <person name="Powell S."/>
        </authorList>
    </citation>
    <scope>NUCLEOTIDE SEQUENCE [LARGE SCALE GENOMIC DNA]</scope>
    <source>
        <strain evidence="12">CAG34</strain>
    </source>
</reference>
<dbReference type="InterPro" id="IPR006223">
    <property type="entry name" value="GcvT"/>
</dbReference>
<dbReference type="NCBIfam" id="NF001567">
    <property type="entry name" value="PRK00389.1"/>
    <property type="match status" value="1"/>
</dbReference>
<dbReference type="Proteomes" id="UP000070058">
    <property type="component" value="Unassembled WGS sequence"/>
</dbReference>
<dbReference type="Gene3D" id="3.30.70.1400">
    <property type="entry name" value="Aminomethyltransferase beta-barrel domains"/>
    <property type="match status" value="1"/>
</dbReference>
<protein>
    <recommendedName>
        <fullName evidence="2 7">Aminomethyltransferase</fullName>
        <ecNumber evidence="2 7">2.1.2.10</ecNumber>
    </recommendedName>
    <alternativeName>
        <fullName evidence="5 7">Glycine cleavage system T protein</fullName>
    </alternativeName>
</protein>
<organism evidence="11 12">
    <name type="scientific">Cephaloticoccus primus</name>
    <dbReference type="NCBI Taxonomy" id="1548207"/>
    <lineage>
        <taxon>Bacteria</taxon>
        <taxon>Pseudomonadati</taxon>
        <taxon>Verrucomicrobiota</taxon>
        <taxon>Opitutia</taxon>
        <taxon>Opitutales</taxon>
        <taxon>Opitutaceae</taxon>
        <taxon>Cephaloticoccus</taxon>
    </lineage>
</organism>
<keyword evidence="3 7" id="KW-0032">Aminotransferase</keyword>
<feature type="domain" description="GCVT N-terminal" evidence="9">
    <location>
        <begin position="9"/>
        <end position="272"/>
    </location>
</feature>
<dbReference type="STRING" id="1548207.AXK11_08470"/>
<dbReference type="NCBIfam" id="TIGR00528">
    <property type="entry name" value="gcvT"/>
    <property type="match status" value="1"/>
</dbReference>
<dbReference type="Pfam" id="PF01571">
    <property type="entry name" value="GCV_T"/>
    <property type="match status" value="1"/>
</dbReference>
<evidence type="ECO:0000259" key="10">
    <source>
        <dbReference type="Pfam" id="PF08669"/>
    </source>
</evidence>
<dbReference type="InterPro" id="IPR028896">
    <property type="entry name" value="GcvT/YgfZ/DmdA"/>
</dbReference>
<keyword evidence="12" id="KW-1185">Reference proteome</keyword>
<dbReference type="EMBL" id="LSZQ01000065">
    <property type="protein sequence ID" value="KXU34377.1"/>
    <property type="molecule type" value="Genomic_DNA"/>
</dbReference>
<dbReference type="Gene3D" id="4.10.1250.10">
    <property type="entry name" value="Aminomethyltransferase fragment"/>
    <property type="match status" value="1"/>
</dbReference>
<dbReference type="OrthoDB" id="9774591at2"/>
<dbReference type="InterPro" id="IPR029043">
    <property type="entry name" value="GcvT/YgfZ_C"/>
</dbReference>
<comment type="caution">
    <text evidence="11">The sequence shown here is derived from an EMBL/GenBank/DDBJ whole genome shotgun (WGS) entry which is preliminary data.</text>
</comment>
<feature type="binding site" evidence="8">
    <location>
        <position position="205"/>
    </location>
    <ligand>
        <name>substrate</name>
    </ligand>
</feature>
<comment type="subunit">
    <text evidence="7">The glycine cleavage system is composed of four proteins: P, T, L and H.</text>
</comment>
<evidence type="ECO:0000313" key="11">
    <source>
        <dbReference type="EMBL" id="KXU34377.1"/>
    </source>
</evidence>
<comment type="similarity">
    <text evidence="1 7">Belongs to the GcvT family.</text>
</comment>
<evidence type="ECO:0000313" key="12">
    <source>
        <dbReference type="Proteomes" id="UP000070058"/>
    </source>
</evidence>
<dbReference type="InterPro" id="IPR022903">
    <property type="entry name" value="GcvT_bac"/>
</dbReference>
<dbReference type="Gene3D" id="3.30.1360.120">
    <property type="entry name" value="Probable tRNA modification gtpase trme, domain 1"/>
    <property type="match status" value="1"/>
</dbReference>
<evidence type="ECO:0000256" key="8">
    <source>
        <dbReference type="PIRSR" id="PIRSR006487-1"/>
    </source>
</evidence>
<keyword evidence="4 7" id="KW-0808">Transferase</keyword>
<sequence length="398" mass="41922">MSLKRTPLRDFHAEHGARLVDFAGWEMPVQYRSILEEHKAVRHAAGLFDVSHMGEFEVQGPQARALLDHLVTNDVSKMSPGRVLYTPMCYERGTVIDDLLIYMRSEEDFLLCVNAGNIDKDLAWIRERAAAFGGTDSDHGAVSITDRSADTALLALQGPAAAAILQPLTAAPLDALRYYHFTTGQVAGIDCVISRTGYTGEDGFELYHASGAAVDLARALLDAGRPHGLELAGLGARDSLRLEAGYPLYGHEISDTISPLTGGLGWTVKLDKAADFIGRAALLVEKQQGSAQRLVFFKTGDRRIVRAEAPVFGAGEAGGAGAGAAGGESCGRGGAAVGRVASGTLSPILGEAIGTALVSAAAAASARSGTAPLWVDIRGTRLDLQLVKAPFVTLKKTS</sequence>
<evidence type="ECO:0000256" key="4">
    <source>
        <dbReference type="ARBA" id="ARBA00022679"/>
    </source>
</evidence>
<dbReference type="GO" id="GO:0005960">
    <property type="term" value="C:glycine cleavage complex"/>
    <property type="evidence" value="ECO:0007669"/>
    <property type="project" value="InterPro"/>
</dbReference>
<dbReference type="Pfam" id="PF08669">
    <property type="entry name" value="GCV_T_C"/>
    <property type="match status" value="1"/>
</dbReference>
<dbReference type="SUPFAM" id="SSF101790">
    <property type="entry name" value="Aminomethyltransferase beta-barrel domain"/>
    <property type="match status" value="1"/>
</dbReference>
<accession>A0A139SIJ8</accession>
<dbReference type="EC" id="2.1.2.10" evidence="2 7"/>
<dbReference type="AlphaFoldDB" id="A0A139SIJ8"/>
<proteinExistence type="inferred from homology"/>
<dbReference type="InterPro" id="IPR013977">
    <property type="entry name" value="GcvT_C"/>
</dbReference>
<dbReference type="RefSeq" id="WP_068631203.1">
    <property type="nucleotide sequence ID" value="NZ_LSZQ01000065.1"/>
</dbReference>
<dbReference type="FunFam" id="3.30.70.1400:FF:000001">
    <property type="entry name" value="Aminomethyltransferase"/>
    <property type="match status" value="1"/>
</dbReference>